<dbReference type="GO" id="GO:0008270">
    <property type="term" value="F:zinc ion binding"/>
    <property type="evidence" value="ECO:0007669"/>
    <property type="project" value="UniProtKB-KW"/>
</dbReference>
<dbReference type="Gene3D" id="3.30.40.10">
    <property type="entry name" value="Zinc/RING finger domain, C3HC4 (zinc finger)"/>
    <property type="match status" value="1"/>
</dbReference>
<dbReference type="AlphaFoldDB" id="A0AAD9J611"/>
<dbReference type="GO" id="GO:0061630">
    <property type="term" value="F:ubiquitin protein ligase activity"/>
    <property type="evidence" value="ECO:0007669"/>
    <property type="project" value="TreeGrafter"/>
</dbReference>
<dbReference type="Pfam" id="PF13923">
    <property type="entry name" value="zf-C3HC4_2"/>
    <property type="match status" value="1"/>
</dbReference>
<feature type="transmembrane region" description="Helical" evidence="10">
    <location>
        <begin position="453"/>
        <end position="481"/>
    </location>
</feature>
<feature type="region of interest" description="Disordered" evidence="9">
    <location>
        <begin position="630"/>
        <end position="656"/>
    </location>
</feature>
<dbReference type="GO" id="GO:0036513">
    <property type="term" value="C:Derlin-1 retrotranslocation complex"/>
    <property type="evidence" value="ECO:0007669"/>
    <property type="project" value="TreeGrafter"/>
</dbReference>
<dbReference type="Proteomes" id="UP001208570">
    <property type="component" value="Unassembled WGS sequence"/>
</dbReference>
<dbReference type="InterPro" id="IPR001841">
    <property type="entry name" value="Znf_RING"/>
</dbReference>
<evidence type="ECO:0000256" key="10">
    <source>
        <dbReference type="SAM" id="Phobius"/>
    </source>
</evidence>
<evidence type="ECO:0000259" key="11">
    <source>
        <dbReference type="PROSITE" id="PS50089"/>
    </source>
</evidence>
<reference evidence="12" key="1">
    <citation type="journal article" date="2023" name="Mol. Biol. Evol.">
        <title>Third-Generation Sequencing Reveals the Adaptive Role of the Epigenome in Three Deep-Sea Polychaetes.</title>
        <authorList>
            <person name="Perez M."/>
            <person name="Aroh O."/>
            <person name="Sun Y."/>
            <person name="Lan Y."/>
            <person name="Juniper S.K."/>
            <person name="Young C.R."/>
            <person name="Angers B."/>
            <person name="Qian P.Y."/>
        </authorList>
    </citation>
    <scope>NUCLEOTIDE SEQUENCE</scope>
    <source>
        <strain evidence="12">P08H-3</strain>
    </source>
</reference>
<evidence type="ECO:0000256" key="2">
    <source>
        <dbReference type="ARBA" id="ARBA00022692"/>
    </source>
</evidence>
<feature type="transmembrane region" description="Helical" evidence="10">
    <location>
        <begin position="152"/>
        <end position="172"/>
    </location>
</feature>
<dbReference type="PANTHER" id="PTHR22763:SF163">
    <property type="entry name" value="E3 UBIQUITIN-PROTEIN LIGASE RNF139"/>
    <property type="match status" value="1"/>
</dbReference>
<keyword evidence="4 8" id="KW-0863">Zinc-finger</keyword>
<dbReference type="GO" id="GO:0036503">
    <property type="term" value="P:ERAD pathway"/>
    <property type="evidence" value="ECO:0007669"/>
    <property type="project" value="TreeGrafter"/>
</dbReference>
<feature type="domain" description="RING-type" evidence="11">
    <location>
        <begin position="582"/>
        <end position="620"/>
    </location>
</feature>
<feature type="transmembrane region" description="Helical" evidence="10">
    <location>
        <begin position="323"/>
        <end position="346"/>
    </location>
</feature>
<evidence type="ECO:0000256" key="5">
    <source>
        <dbReference type="ARBA" id="ARBA00022833"/>
    </source>
</evidence>
<feature type="transmembrane region" description="Helical" evidence="10">
    <location>
        <begin position="178"/>
        <end position="197"/>
    </location>
</feature>
<feature type="transmembrane region" description="Helical" evidence="10">
    <location>
        <begin position="358"/>
        <end position="375"/>
    </location>
</feature>
<keyword evidence="13" id="KW-1185">Reference proteome</keyword>
<gene>
    <name evidence="12" type="ORF">LSH36_571g01062</name>
</gene>
<dbReference type="EMBL" id="JAODUP010000571">
    <property type="protein sequence ID" value="KAK2147074.1"/>
    <property type="molecule type" value="Genomic_DNA"/>
</dbReference>
<dbReference type="PROSITE" id="PS50089">
    <property type="entry name" value="ZF_RING_2"/>
    <property type="match status" value="1"/>
</dbReference>
<keyword evidence="7 10" id="KW-0472">Membrane</keyword>
<dbReference type="InterPro" id="IPR013083">
    <property type="entry name" value="Znf_RING/FYVE/PHD"/>
</dbReference>
<feature type="transmembrane region" description="Helical" evidence="10">
    <location>
        <begin position="46"/>
        <end position="67"/>
    </location>
</feature>
<evidence type="ECO:0000256" key="1">
    <source>
        <dbReference type="ARBA" id="ARBA00004141"/>
    </source>
</evidence>
<accession>A0AAD9J611</accession>
<sequence length="656" mass="75700">MPSERYKLVMELTSRCLLLAVMDTILAQRLGVPKMFTFEDNYYYDILLYSIWWILNITVFTAASILIFQHLKQLLDTFCFIMCALILGLSFAINQPFVHIYLSEPHNSWQYCWAAGICGVQFSLASIYILLRTKCQSQQYGIFSSDDICLNFSVVYHILFCLPPIFHFAGLAVWVLEWLPLVSAVVTHMELVIALCLRMPHIIDRLERNIKVLRQLLRLHGIQLVVESQWVRLHVPTLLQTYWICKLVLDMIQVVSQDNVSDDDNEPGPLTFYDMDISPEHVHIYFEGEGQQLKENETSSFYTSIGYIGNTTLSVILRGCDGVIPLMGMTTVVSRITHYLGVFLALLVDSDNDDDKNMGTMCGILFFVLALQTGLTRLEPPKRLIRLYRNMCLLSTAILHFTHSMIHPLLMNVSASRAAPMSKHIRVLSMCIFLLVFPAVLLYYLWTRNIVSPWLLAVTAFSVEVMIKVIISLLIYGLFMIDSHHETFWEELDDYIYYIKATGNMIEFMFGIFLFCNGAWIMVFESGGMIRAVMMCIHAYYNIWIQACEGWKVFMQRRSAVHKINSLPEATQQELEQLNDICSICHENLETARITRCHHFFHSVCLRKWLYNQDSCPLCHKPIYQPSDNDSELDNDLPPQAQNGGFVNRNHHPHVD</sequence>
<evidence type="ECO:0000256" key="6">
    <source>
        <dbReference type="ARBA" id="ARBA00022989"/>
    </source>
</evidence>
<organism evidence="12 13">
    <name type="scientific">Paralvinella palmiformis</name>
    <dbReference type="NCBI Taxonomy" id="53620"/>
    <lineage>
        <taxon>Eukaryota</taxon>
        <taxon>Metazoa</taxon>
        <taxon>Spiralia</taxon>
        <taxon>Lophotrochozoa</taxon>
        <taxon>Annelida</taxon>
        <taxon>Polychaeta</taxon>
        <taxon>Sedentaria</taxon>
        <taxon>Canalipalpata</taxon>
        <taxon>Terebellida</taxon>
        <taxon>Terebelliformia</taxon>
        <taxon>Alvinellidae</taxon>
        <taxon>Paralvinella</taxon>
    </lineage>
</organism>
<dbReference type="GO" id="GO:0043161">
    <property type="term" value="P:proteasome-mediated ubiquitin-dependent protein catabolic process"/>
    <property type="evidence" value="ECO:0007669"/>
    <property type="project" value="TreeGrafter"/>
</dbReference>
<dbReference type="SUPFAM" id="SSF57850">
    <property type="entry name" value="RING/U-box"/>
    <property type="match status" value="1"/>
</dbReference>
<keyword evidence="3" id="KW-0479">Metal-binding</keyword>
<evidence type="ECO:0000256" key="7">
    <source>
        <dbReference type="ARBA" id="ARBA00023136"/>
    </source>
</evidence>
<feature type="transmembrane region" description="Helical" evidence="10">
    <location>
        <begin position="387"/>
        <end position="406"/>
    </location>
</feature>
<feature type="transmembrane region" description="Helical" evidence="10">
    <location>
        <begin position="426"/>
        <end position="446"/>
    </location>
</feature>
<feature type="transmembrane region" description="Helical" evidence="10">
    <location>
        <begin position="113"/>
        <end position="131"/>
    </location>
</feature>
<feature type="transmembrane region" description="Helical" evidence="10">
    <location>
        <begin position="74"/>
        <end position="93"/>
    </location>
</feature>
<feature type="transmembrane region" description="Helical" evidence="10">
    <location>
        <begin position="501"/>
        <end position="524"/>
    </location>
</feature>
<evidence type="ECO:0000256" key="9">
    <source>
        <dbReference type="SAM" id="MobiDB-lite"/>
    </source>
</evidence>
<keyword evidence="5" id="KW-0862">Zinc</keyword>
<comment type="subcellular location">
    <subcellularLocation>
        <location evidence="1">Membrane</location>
        <topology evidence="1">Multi-pass membrane protein</topology>
    </subcellularLocation>
</comment>
<evidence type="ECO:0000313" key="13">
    <source>
        <dbReference type="Proteomes" id="UP001208570"/>
    </source>
</evidence>
<dbReference type="Pfam" id="PF13705">
    <property type="entry name" value="TRC8_N"/>
    <property type="match status" value="1"/>
</dbReference>
<evidence type="ECO:0000256" key="3">
    <source>
        <dbReference type="ARBA" id="ARBA00022723"/>
    </source>
</evidence>
<dbReference type="InterPro" id="IPR025754">
    <property type="entry name" value="TRC8_N_dom"/>
</dbReference>
<keyword evidence="6 10" id="KW-1133">Transmembrane helix</keyword>
<evidence type="ECO:0000256" key="8">
    <source>
        <dbReference type="PROSITE-ProRule" id="PRU00175"/>
    </source>
</evidence>
<dbReference type="SMART" id="SM00184">
    <property type="entry name" value="RING"/>
    <property type="match status" value="1"/>
</dbReference>
<dbReference type="InterPro" id="IPR050731">
    <property type="entry name" value="HRD1_E3_ubiq-ligases"/>
</dbReference>
<comment type="caution">
    <text evidence="12">The sequence shown here is derived from an EMBL/GenBank/DDBJ whole genome shotgun (WGS) entry which is preliminary data.</text>
</comment>
<dbReference type="PANTHER" id="PTHR22763">
    <property type="entry name" value="RING ZINC FINGER PROTEIN"/>
    <property type="match status" value="1"/>
</dbReference>
<evidence type="ECO:0000256" key="4">
    <source>
        <dbReference type="ARBA" id="ARBA00022771"/>
    </source>
</evidence>
<protein>
    <recommendedName>
        <fullName evidence="11">RING-type domain-containing protein</fullName>
    </recommendedName>
</protein>
<evidence type="ECO:0000313" key="12">
    <source>
        <dbReference type="EMBL" id="KAK2147074.1"/>
    </source>
</evidence>
<proteinExistence type="predicted"/>
<name>A0AAD9J611_9ANNE</name>
<keyword evidence="2 10" id="KW-0812">Transmembrane</keyword>